<accession>A0A345PDY0</accession>
<dbReference type="SUPFAM" id="SSF46785">
    <property type="entry name" value="Winged helix' DNA-binding domain"/>
    <property type="match status" value="1"/>
</dbReference>
<dbReference type="PROSITE" id="PS00894">
    <property type="entry name" value="HTH_DEOR_1"/>
    <property type="match status" value="1"/>
</dbReference>
<keyword evidence="3" id="KW-0804">Transcription</keyword>
<dbReference type="GO" id="GO:0003677">
    <property type="term" value="F:DNA binding"/>
    <property type="evidence" value="ECO:0007669"/>
    <property type="project" value="UniProtKB-KW"/>
</dbReference>
<reference evidence="6" key="1">
    <citation type="submission" date="2017-11" db="EMBL/GenBank/DDBJ databases">
        <authorList>
            <person name="Zhu W."/>
        </authorList>
    </citation>
    <scope>NUCLEOTIDE SEQUENCE [LARGE SCALE GENOMIC DNA]</scope>
    <source>
        <strain evidence="6">160</strain>
    </source>
</reference>
<feature type="domain" description="HTH deoR-type" evidence="4">
    <location>
        <begin position="3"/>
        <end position="58"/>
    </location>
</feature>
<dbReference type="Gene3D" id="1.10.10.10">
    <property type="entry name" value="Winged helix-like DNA-binding domain superfamily/Winged helix DNA-binding domain"/>
    <property type="match status" value="1"/>
</dbReference>
<evidence type="ECO:0000256" key="2">
    <source>
        <dbReference type="ARBA" id="ARBA00023125"/>
    </source>
</evidence>
<dbReference type="PANTHER" id="PTHR30363:SF56">
    <property type="entry name" value="TRANSCRIPTIONAL REGULATOR, DEOR FAMILY"/>
    <property type="match status" value="1"/>
</dbReference>
<dbReference type="InterPro" id="IPR014036">
    <property type="entry name" value="DeoR-like_C"/>
</dbReference>
<name>A0A345PDY0_9BACI</name>
<evidence type="ECO:0000256" key="1">
    <source>
        <dbReference type="ARBA" id="ARBA00023015"/>
    </source>
</evidence>
<dbReference type="AlphaFoldDB" id="A0A345PDY0"/>
<dbReference type="PROSITE" id="PS51000">
    <property type="entry name" value="HTH_DEOR_2"/>
    <property type="match status" value="1"/>
</dbReference>
<dbReference type="SUPFAM" id="SSF100950">
    <property type="entry name" value="NagB/RpiA/CoA transferase-like"/>
    <property type="match status" value="1"/>
</dbReference>
<dbReference type="Gene3D" id="3.40.50.1360">
    <property type="match status" value="1"/>
</dbReference>
<dbReference type="InterPro" id="IPR001034">
    <property type="entry name" value="DeoR_HTH"/>
</dbReference>
<keyword evidence="1" id="KW-0805">Transcription regulation</keyword>
<evidence type="ECO:0000256" key="3">
    <source>
        <dbReference type="ARBA" id="ARBA00023163"/>
    </source>
</evidence>
<dbReference type="PANTHER" id="PTHR30363">
    <property type="entry name" value="HTH-TYPE TRANSCRIPTIONAL REGULATOR SRLR-RELATED"/>
    <property type="match status" value="1"/>
</dbReference>
<dbReference type="PRINTS" id="PR00037">
    <property type="entry name" value="HTHLACR"/>
</dbReference>
<dbReference type="GO" id="GO:0003700">
    <property type="term" value="F:DNA-binding transcription factor activity"/>
    <property type="evidence" value="ECO:0007669"/>
    <property type="project" value="InterPro"/>
</dbReference>
<dbReference type="SMART" id="SM00420">
    <property type="entry name" value="HTH_DEOR"/>
    <property type="match status" value="1"/>
</dbReference>
<dbReference type="RefSeq" id="WP_114915503.1">
    <property type="nucleotide sequence ID" value="NZ_CP024848.1"/>
</dbReference>
<keyword evidence="2" id="KW-0238">DNA-binding</keyword>
<dbReference type="KEGG" id="ocn:CUC15_04185"/>
<evidence type="ECO:0000313" key="5">
    <source>
        <dbReference type="EMBL" id="AXI08210.1"/>
    </source>
</evidence>
<dbReference type="InterPro" id="IPR018356">
    <property type="entry name" value="Tscrpt_reg_HTH_DeoR_CS"/>
</dbReference>
<dbReference type="OrthoDB" id="9797223at2"/>
<dbReference type="EMBL" id="CP024848">
    <property type="protein sequence ID" value="AXI08210.1"/>
    <property type="molecule type" value="Genomic_DNA"/>
</dbReference>
<dbReference type="Pfam" id="PF08220">
    <property type="entry name" value="HTH_DeoR"/>
    <property type="match status" value="1"/>
</dbReference>
<evidence type="ECO:0000259" key="4">
    <source>
        <dbReference type="PROSITE" id="PS51000"/>
    </source>
</evidence>
<organism evidence="5 6">
    <name type="scientific">Oceanobacillus zhaokaii</name>
    <dbReference type="NCBI Taxonomy" id="2052660"/>
    <lineage>
        <taxon>Bacteria</taxon>
        <taxon>Bacillati</taxon>
        <taxon>Bacillota</taxon>
        <taxon>Bacilli</taxon>
        <taxon>Bacillales</taxon>
        <taxon>Bacillaceae</taxon>
        <taxon>Oceanobacillus</taxon>
    </lineage>
</organism>
<proteinExistence type="predicted"/>
<evidence type="ECO:0000313" key="6">
    <source>
        <dbReference type="Proteomes" id="UP000253908"/>
    </source>
</evidence>
<gene>
    <name evidence="5" type="ORF">CUC15_04185</name>
</gene>
<dbReference type="InterPro" id="IPR050313">
    <property type="entry name" value="Carb_Metab_HTH_regulators"/>
</dbReference>
<dbReference type="Pfam" id="PF00455">
    <property type="entry name" value="DeoRC"/>
    <property type="match status" value="1"/>
</dbReference>
<protein>
    <submittedName>
        <fullName evidence="5">DeoR family transcriptional regulator</fullName>
    </submittedName>
</protein>
<dbReference type="InterPro" id="IPR037171">
    <property type="entry name" value="NagB/RpiA_transferase-like"/>
</dbReference>
<keyword evidence="6" id="KW-1185">Reference proteome</keyword>
<dbReference type="InterPro" id="IPR036388">
    <property type="entry name" value="WH-like_DNA-bd_sf"/>
</dbReference>
<dbReference type="Proteomes" id="UP000253908">
    <property type="component" value="Chromosome"/>
</dbReference>
<dbReference type="InterPro" id="IPR036390">
    <property type="entry name" value="WH_DNA-bd_sf"/>
</dbReference>
<sequence>MLTEERYAFILDELKQNGIVKTQKLMTALQCSESTIRRDLAQLEKDGVLRRVHGGAKRLYLLDDELSNNEKSSKNVQEKTAIGKLAASLIDENDVVFIEAGTTTLTMVDYIETGNITVVTNGILHASLLTDKNITTYLIGGKIKPSTKAIIGPTSLSELRDYRFNKAFLGINGIDSEFGCTTPDPEEAALKNLAIKQASITYMLADQSKWNKVNFANVCDLEEVTIITDEAKGNIDFFRQKTEILEAKQ</sequence>
<dbReference type="SMART" id="SM01134">
    <property type="entry name" value="DeoRC"/>
    <property type="match status" value="1"/>
</dbReference>